<gene>
    <name evidence="24" type="ORF">H5410_038952</name>
</gene>
<dbReference type="SUPFAM" id="SSF51110">
    <property type="entry name" value="alpha-D-mannose-specific plant lectins"/>
    <property type="match status" value="2"/>
</dbReference>
<dbReference type="FunFam" id="3.30.200.20:FF:000195">
    <property type="entry name" value="G-type lectin S-receptor-like serine/threonine-protein kinase"/>
    <property type="match status" value="2"/>
</dbReference>
<organism evidence="24 25">
    <name type="scientific">Solanum commersonii</name>
    <name type="common">Commerson's wild potato</name>
    <name type="synonym">Commerson's nightshade</name>
    <dbReference type="NCBI Taxonomy" id="4109"/>
    <lineage>
        <taxon>Eukaryota</taxon>
        <taxon>Viridiplantae</taxon>
        <taxon>Streptophyta</taxon>
        <taxon>Embryophyta</taxon>
        <taxon>Tracheophyta</taxon>
        <taxon>Spermatophyta</taxon>
        <taxon>Magnoliopsida</taxon>
        <taxon>eudicotyledons</taxon>
        <taxon>Gunneridae</taxon>
        <taxon>Pentapetalae</taxon>
        <taxon>asterids</taxon>
        <taxon>lamiids</taxon>
        <taxon>Solanales</taxon>
        <taxon>Solanaceae</taxon>
        <taxon>Solanoideae</taxon>
        <taxon>Solaneae</taxon>
        <taxon>Solanum</taxon>
    </lineage>
</organism>
<keyword evidence="3" id="KW-0723">Serine/threonine-protein kinase</keyword>
<evidence type="ECO:0000256" key="15">
    <source>
        <dbReference type="ARBA" id="ARBA00023180"/>
    </source>
</evidence>
<dbReference type="GO" id="GO:0004674">
    <property type="term" value="F:protein serine/threonine kinase activity"/>
    <property type="evidence" value="ECO:0007669"/>
    <property type="project" value="UniProtKB-KW"/>
</dbReference>
<dbReference type="GO" id="GO:0005524">
    <property type="term" value="F:ATP binding"/>
    <property type="evidence" value="ECO:0007669"/>
    <property type="project" value="UniProtKB-UniRule"/>
</dbReference>
<dbReference type="SUPFAM" id="SSF56112">
    <property type="entry name" value="Protein kinase-like (PK-like)"/>
    <property type="match status" value="2"/>
</dbReference>
<evidence type="ECO:0000256" key="4">
    <source>
        <dbReference type="ARBA" id="ARBA00022553"/>
    </source>
</evidence>
<dbReference type="Gene3D" id="2.90.10.10">
    <property type="entry name" value="Bulb-type lectin domain"/>
    <property type="match status" value="2"/>
</dbReference>
<dbReference type="InterPro" id="IPR003609">
    <property type="entry name" value="Pan_app"/>
</dbReference>
<feature type="domain" description="Bulb-type lectin" evidence="22">
    <location>
        <begin position="22"/>
        <end position="145"/>
    </location>
</feature>
<dbReference type="InterPro" id="IPR021820">
    <property type="entry name" value="S-locus_recpt_kinase_C"/>
</dbReference>
<reference evidence="24 25" key="1">
    <citation type="submission" date="2020-09" db="EMBL/GenBank/DDBJ databases">
        <title>De no assembly of potato wild relative species, Solanum commersonii.</title>
        <authorList>
            <person name="Cho K."/>
        </authorList>
    </citation>
    <scope>NUCLEOTIDE SEQUENCE [LARGE SCALE GENOMIC DNA]</scope>
    <source>
        <strain evidence="24">LZ3.2</strain>
        <tissue evidence="24">Leaf</tissue>
    </source>
</reference>
<keyword evidence="14" id="KW-0675">Receptor</keyword>
<dbReference type="Gene3D" id="3.50.4.10">
    <property type="entry name" value="Hepatocyte Growth Factor"/>
    <property type="match status" value="2"/>
</dbReference>
<evidence type="ECO:0000259" key="23">
    <source>
        <dbReference type="PROSITE" id="PS50948"/>
    </source>
</evidence>
<dbReference type="FunFam" id="2.90.10.30:FF:000003">
    <property type="entry name" value="Os04g0303100 protein"/>
    <property type="match status" value="2"/>
</dbReference>
<dbReference type="Gene3D" id="1.10.510.10">
    <property type="entry name" value="Transferase(Phosphotransferase) domain 1"/>
    <property type="match status" value="2"/>
</dbReference>
<keyword evidence="11 19" id="KW-1133">Transmembrane helix</keyword>
<dbReference type="Pfam" id="PF00954">
    <property type="entry name" value="S_locus_glycop"/>
    <property type="match status" value="2"/>
</dbReference>
<evidence type="ECO:0000256" key="3">
    <source>
        <dbReference type="ARBA" id="ARBA00022527"/>
    </source>
</evidence>
<evidence type="ECO:0000256" key="8">
    <source>
        <dbReference type="ARBA" id="ARBA00022741"/>
    </source>
</evidence>
<dbReference type="GO" id="GO:0048544">
    <property type="term" value="P:recognition of pollen"/>
    <property type="evidence" value="ECO:0007669"/>
    <property type="project" value="InterPro"/>
</dbReference>
<keyword evidence="5" id="KW-0808">Transferase</keyword>
<dbReference type="Pfam" id="PF01453">
    <property type="entry name" value="B_lectin"/>
    <property type="match status" value="2"/>
</dbReference>
<comment type="catalytic activity">
    <reaction evidence="16">
        <text>L-threonyl-[protein] + ATP = O-phospho-L-threonyl-[protein] + ADP + H(+)</text>
        <dbReference type="Rhea" id="RHEA:46608"/>
        <dbReference type="Rhea" id="RHEA-COMP:11060"/>
        <dbReference type="Rhea" id="RHEA-COMP:11605"/>
        <dbReference type="ChEBI" id="CHEBI:15378"/>
        <dbReference type="ChEBI" id="CHEBI:30013"/>
        <dbReference type="ChEBI" id="CHEBI:30616"/>
        <dbReference type="ChEBI" id="CHEBI:61977"/>
        <dbReference type="ChEBI" id="CHEBI:456216"/>
        <dbReference type="EC" id="2.7.11.1"/>
    </reaction>
</comment>
<comment type="subcellular location">
    <subcellularLocation>
        <location evidence="1">Membrane</location>
        <topology evidence="1">Single-pass membrane protein</topology>
    </subcellularLocation>
</comment>
<dbReference type="Pfam" id="PF07714">
    <property type="entry name" value="PK_Tyr_Ser-Thr"/>
    <property type="match status" value="2"/>
</dbReference>
<feature type="domain" description="Apple" evidence="23">
    <location>
        <begin position="340"/>
        <end position="421"/>
    </location>
</feature>
<feature type="domain" description="Bulb-type lectin" evidence="22">
    <location>
        <begin position="825"/>
        <end position="946"/>
    </location>
</feature>
<dbReference type="PROSITE" id="PS50927">
    <property type="entry name" value="BULB_LECTIN"/>
    <property type="match status" value="2"/>
</dbReference>
<evidence type="ECO:0000256" key="2">
    <source>
        <dbReference type="ARBA" id="ARBA00012513"/>
    </source>
</evidence>
<dbReference type="InterPro" id="IPR001245">
    <property type="entry name" value="Ser-Thr/Tyr_kinase_cat_dom"/>
</dbReference>
<evidence type="ECO:0000256" key="13">
    <source>
        <dbReference type="ARBA" id="ARBA00023157"/>
    </source>
</evidence>
<evidence type="ECO:0000256" key="6">
    <source>
        <dbReference type="ARBA" id="ARBA00022692"/>
    </source>
</evidence>
<feature type="chain" id="PRO_5039897275" description="non-specific serine/threonine protein kinase" evidence="20">
    <location>
        <begin position="21"/>
        <end position="1610"/>
    </location>
</feature>
<dbReference type="CDD" id="cd01098">
    <property type="entry name" value="PAN_AP_plant"/>
    <property type="match status" value="2"/>
</dbReference>
<protein>
    <recommendedName>
        <fullName evidence="2">non-specific serine/threonine protein kinase</fullName>
        <ecNumber evidence="2">2.7.11.1</ecNumber>
    </recommendedName>
</protein>
<dbReference type="SMART" id="SM00473">
    <property type="entry name" value="PAN_AP"/>
    <property type="match status" value="2"/>
</dbReference>
<dbReference type="FunFam" id="2.90.10.10:FF:000001">
    <property type="entry name" value="G-type lectin S-receptor-like serine/threonine-protein kinase"/>
    <property type="match status" value="1"/>
</dbReference>
<dbReference type="PANTHER" id="PTHR32444">
    <property type="entry name" value="BULB-TYPE LECTIN DOMAIN-CONTAINING PROTEIN"/>
    <property type="match status" value="1"/>
</dbReference>
<dbReference type="Pfam" id="PF11883">
    <property type="entry name" value="DUF3403"/>
    <property type="match status" value="2"/>
</dbReference>
<evidence type="ECO:0000256" key="10">
    <source>
        <dbReference type="ARBA" id="ARBA00022840"/>
    </source>
</evidence>
<dbReference type="PROSITE" id="PS00107">
    <property type="entry name" value="PROTEIN_KINASE_ATP"/>
    <property type="match status" value="1"/>
</dbReference>
<accession>A0A9J5YDP9</accession>
<evidence type="ECO:0000256" key="11">
    <source>
        <dbReference type="ARBA" id="ARBA00022989"/>
    </source>
</evidence>
<dbReference type="EC" id="2.7.11.1" evidence="2"/>
<dbReference type="CDD" id="cd14066">
    <property type="entry name" value="STKc_IRAK"/>
    <property type="match status" value="2"/>
</dbReference>
<dbReference type="SMART" id="SM00108">
    <property type="entry name" value="B_lectin"/>
    <property type="match status" value="2"/>
</dbReference>
<feature type="domain" description="Apple" evidence="23">
    <location>
        <begin position="1140"/>
        <end position="1221"/>
    </location>
</feature>
<feature type="domain" description="Protein kinase" evidence="21">
    <location>
        <begin position="1293"/>
        <end position="1569"/>
    </location>
</feature>
<evidence type="ECO:0000256" key="12">
    <source>
        <dbReference type="ARBA" id="ARBA00023136"/>
    </source>
</evidence>
<dbReference type="Proteomes" id="UP000824120">
    <property type="component" value="Chromosome 7"/>
</dbReference>
<feature type="signal peptide" evidence="20">
    <location>
        <begin position="1"/>
        <end position="20"/>
    </location>
</feature>
<dbReference type="PROSITE" id="PS50948">
    <property type="entry name" value="PAN"/>
    <property type="match status" value="2"/>
</dbReference>
<dbReference type="CDD" id="cd00028">
    <property type="entry name" value="B_lectin"/>
    <property type="match status" value="2"/>
</dbReference>
<keyword evidence="25" id="KW-1185">Reference proteome</keyword>
<dbReference type="GO" id="GO:0016020">
    <property type="term" value="C:membrane"/>
    <property type="evidence" value="ECO:0007669"/>
    <property type="project" value="UniProtKB-SubCell"/>
</dbReference>
<keyword evidence="6 19" id="KW-0812">Transmembrane</keyword>
<name>A0A9J5YDP9_SOLCO</name>
<feature type="binding site" evidence="18">
    <location>
        <position position="1322"/>
    </location>
    <ligand>
        <name>ATP</name>
        <dbReference type="ChEBI" id="CHEBI:30616"/>
    </ligand>
</feature>
<feature type="transmembrane region" description="Helical" evidence="19">
    <location>
        <begin position="1235"/>
        <end position="1258"/>
    </location>
</feature>
<evidence type="ECO:0000256" key="17">
    <source>
        <dbReference type="ARBA" id="ARBA00048679"/>
    </source>
</evidence>
<feature type="domain" description="Protein kinase" evidence="21">
    <location>
        <begin position="516"/>
        <end position="800"/>
    </location>
</feature>
<evidence type="ECO:0000256" key="1">
    <source>
        <dbReference type="ARBA" id="ARBA00004167"/>
    </source>
</evidence>
<evidence type="ECO:0000313" key="24">
    <source>
        <dbReference type="EMBL" id="KAG5597720.1"/>
    </source>
</evidence>
<evidence type="ECO:0000256" key="14">
    <source>
        <dbReference type="ARBA" id="ARBA00023170"/>
    </source>
</evidence>
<evidence type="ECO:0000256" key="5">
    <source>
        <dbReference type="ARBA" id="ARBA00022679"/>
    </source>
</evidence>
<evidence type="ECO:0000259" key="22">
    <source>
        <dbReference type="PROSITE" id="PS50927"/>
    </source>
</evidence>
<evidence type="ECO:0000256" key="9">
    <source>
        <dbReference type="ARBA" id="ARBA00022777"/>
    </source>
</evidence>
<dbReference type="SMART" id="SM00220">
    <property type="entry name" value="S_TKc"/>
    <property type="match status" value="2"/>
</dbReference>
<evidence type="ECO:0000256" key="16">
    <source>
        <dbReference type="ARBA" id="ARBA00047899"/>
    </source>
</evidence>
<dbReference type="InterPro" id="IPR000858">
    <property type="entry name" value="S_locus_glycoprot_dom"/>
</dbReference>
<keyword evidence="15" id="KW-0325">Glycoprotein</keyword>
<keyword evidence="8 18" id="KW-0547">Nucleotide-binding</keyword>
<dbReference type="FunFam" id="1.10.510.10:FF:000060">
    <property type="entry name" value="G-type lectin S-receptor-like serine/threonine-protein kinase"/>
    <property type="match status" value="2"/>
</dbReference>
<evidence type="ECO:0000259" key="21">
    <source>
        <dbReference type="PROSITE" id="PS50011"/>
    </source>
</evidence>
<dbReference type="FunFam" id="2.90.10.10:FF:000004">
    <property type="entry name" value="G-type lectin S-receptor-like serine/threonine-protein kinase"/>
    <property type="match status" value="1"/>
</dbReference>
<proteinExistence type="predicted"/>
<sequence>MNITYIFMFMFLSSMHQCFGALDTITTTHFLKDGDDNFIVSRGGTFEMGFFSPGKSKNRYVGMWYKNISVRTMVWVANREAPLRSRNGILKVIEPGILVLLNDTNNVVWSTNTSRSVQNPVAQLLDSGNLVVKQSGHGISDGNFLWRSFDHPTNTLLPGMKLGWNFVTGREVYLSSWKNEDDPAPGDYSYHCDPSGHPQNILKKGSNVLYRSGVWNGLNFDGAINTRDSTFYRYGIFSSKTEVYFGYNLTSSVIATFILNQNGVAQLLTWGDEEQGWVPYLIIPGDICDTYKLCGSYGSCNSNDFPVLCGCLDKFVPNNSKDWNKADWSGGCVRRTELNCLQGNVFLKYSQIKLPDTRNCWSNVTMTLEECKNICSKNCSCMAYSNADIHDGGSGCLLWFKDLLDIRQIPKGGLAIYIKVAASESGILADDKLEKSNGKLGKSHTCILASSVGVIFVILSLLIYHRITKKDLELKKKGKLEQSGNYKMDFNRGNCAEEFEIPLFDLSTIAKATNNFSIDRKIGEGGFGPVYKGILEGQEIAVKRLSRTSTQGENEFKNEVIYIAKLQHRNLVKILGCCIEDEEKMLIYEYLLNGSLDSFIFDETQSKVLDWPKRFHIINSIARGVMYLHQDSQLRIIHRDLKANNILLDKDMNPKISDFGLAKICEEDDIAAQTNRVIGTYGYLSPEYALHGLYSVKSDVFSFGILALEIVSGKSNRRFSHPDHYLNLLGHAWKIYKEGRSMELLDEHLSDSCSRSEVVRSICVGLLCVQQCPEDRPSMSSVVVMLNNEGVLPQAKQPGFYIERNSNEEEFSSNQNANVTVSDTPITILDPSPIKDGHTIVSAGGNFELGFFSPGNSKNRYIGIWYNNLPKGREVVWVANRVNPLNDTSGILTVSSKGIVLLNGNQDVIWSSNSSKSLIKTVAQLLDTGNLVLKDDSLVNQKDYVWQSFDYPDSTLLPGMKLGLNLVTGKYWTMSSWKSSDDPSPGEYLDRLDTSGYPQFFVWEGPAIKFSSGIWNGHLFVGGPNLKPNPYYTFEFVNNDKEIYYKYELINTSLPTRLVLNPAGLLQRLLWIERNQNWFLYSTGQMDNCDRYALCGQFARCNINDSPPCDCLRGFQPKNQQGWDAADWSSGCVRRAPLTCGTSDRFLKYSSVKLPDTRHSWFDKSIGLEECQRLCLKNCSCTAYSNLDVKNGGSGCLLWFNELVDIREYAELDQDLYVRMAASELGSGYMGNTRISVIAIILTVSAIILVGFLFWFAMQRKKGERGVGEGQGKEDMELPLFDVMTVSAATNNFSSANIIGEGGFGSVYRGKLSTGPEIAVKKLSKHSGQGFEELKNEVVLISKLQHRNLVRLLGCCLEGEERMLIYEYMPNNSLDFFIFDECRKKQLPWENRFRIAMGISRGILYLHQDSRLRIIHRDLKTSNILLDSELNPKISDFGLARIIGGDQNEARTKRVIGTYGYMSPEYAVDGKFSVKSDVFSLGVLLLEIVSGRKNRTFHHPDHHHSLIGHAWLLWNEGKALELIDDCLKESLVESQVLRCVHVALLCVQRLTDERPTMSSVVFMLSHEEVALPQPKEPGFFIERSIAETDDSNEKRCISDNVLTLTILQPR</sequence>
<evidence type="ECO:0000256" key="19">
    <source>
        <dbReference type="SAM" id="Phobius"/>
    </source>
</evidence>
<keyword evidence="7 20" id="KW-0732">Signal</keyword>
<dbReference type="OrthoDB" id="785331at2759"/>
<evidence type="ECO:0000256" key="18">
    <source>
        <dbReference type="PROSITE-ProRule" id="PRU10141"/>
    </source>
</evidence>
<evidence type="ECO:0000313" key="25">
    <source>
        <dbReference type="Proteomes" id="UP000824120"/>
    </source>
</evidence>
<dbReference type="Gene3D" id="3.30.200.20">
    <property type="entry name" value="Phosphorylase Kinase, domain 1"/>
    <property type="match status" value="2"/>
</dbReference>
<dbReference type="InterPro" id="IPR036426">
    <property type="entry name" value="Bulb-type_lectin_dom_sf"/>
</dbReference>
<keyword evidence="12 19" id="KW-0472">Membrane</keyword>
<dbReference type="InterPro" id="IPR008271">
    <property type="entry name" value="Ser/Thr_kinase_AS"/>
</dbReference>
<dbReference type="FunFam" id="3.50.4.10:FF:000002">
    <property type="entry name" value="G-type lectin S-receptor-like serine/threonine-protein kinase"/>
    <property type="match status" value="1"/>
</dbReference>
<dbReference type="InterPro" id="IPR000719">
    <property type="entry name" value="Prot_kinase_dom"/>
</dbReference>
<dbReference type="EMBL" id="JACXVP010000007">
    <property type="protein sequence ID" value="KAG5597720.1"/>
    <property type="molecule type" value="Genomic_DNA"/>
</dbReference>
<comment type="catalytic activity">
    <reaction evidence="17">
        <text>L-seryl-[protein] + ATP = O-phospho-L-seryl-[protein] + ADP + H(+)</text>
        <dbReference type="Rhea" id="RHEA:17989"/>
        <dbReference type="Rhea" id="RHEA-COMP:9863"/>
        <dbReference type="Rhea" id="RHEA-COMP:11604"/>
        <dbReference type="ChEBI" id="CHEBI:15378"/>
        <dbReference type="ChEBI" id="CHEBI:29999"/>
        <dbReference type="ChEBI" id="CHEBI:30616"/>
        <dbReference type="ChEBI" id="CHEBI:83421"/>
        <dbReference type="ChEBI" id="CHEBI:456216"/>
        <dbReference type="EC" id="2.7.11.1"/>
    </reaction>
</comment>
<dbReference type="Pfam" id="PF08276">
    <property type="entry name" value="PAN_2"/>
    <property type="match status" value="2"/>
</dbReference>
<dbReference type="PROSITE" id="PS00108">
    <property type="entry name" value="PROTEIN_KINASE_ST"/>
    <property type="match status" value="2"/>
</dbReference>
<comment type="caution">
    <text evidence="24">The sequence shown here is derived from an EMBL/GenBank/DDBJ whole genome shotgun (WGS) entry which is preliminary data.</text>
</comment>
<dbReference type="PROSITE" id="PS50011">
    <property type="entry name" value="PROTEIN_KINASE_DOM"/>
    <property type="match status" value="2"/>
</dbReference>
<dbReference type="InterPro" id="IPR001480">
    <property type="entry name" value="Bulb-type_lectin_dom"/>
</dbReference>
<dbReference type="InterPro" id="IPR011009">
    <property type="entry name" value="Kinase-like_dom_sf"/>
</dbReference>
<dbReference type="InterPro" id="IPR017441">
    <property type="entry name" value="Protein_kinase_ATP_BS"/>
</dbReference>
<evidence type="ECO:0000256" key="7">
    <source>
        <dbReference type="ARBA" id="ARBA00022729"/>
    </source>
</evidence>
<keyword evidence="10 18" id="KW-0067">ATP-binding</keyword>
<keyword evidence="13" id="KW-1015">Disulfide bond</keyword>
<keyword evidence="4" id="KW-0597">Phosphoprotein</keyword>
<evidence type="ECO:0000256" key="20">
    <source>
        <dbReference type="SAM" id="SignalP"/>
    </source>
</evidence>
<keyword evidence="9" id="KW-0418">Kinase</keyword>
<dbReference type="PANTHER" id="PTHR32444:SF120">
    <property type="entry name" value="RECEPTOR-LIKE SERINE_THREONINE-PROTEIN KINASE"/>
    <property type="match status" value="1"/>
</dbReference>